<keyword evidence="1" id="KW-0732">Signal</keyword>
<evidence type="ECO:0000313" key="2">
    <source>
        <dbReference type="EMBL" id="MUV14358.1"/>
    </source>
</evidence>
<gene>
    <name evidence="2" type="ORF">GN331_09085</name>
</gene>
<comment type="caution">
    <text evidence="2">The sequence shown here is derived from an EMBL/GenBank/DDBJ whole genome shotgun (WGS) entry which is preliminary data.</text>
</comment>
<dbReference type="Proteomes" id="UP000479692">
    <property type="component" value="Unassembled WGS sequence"/>
</dbReference>
<dbReference type="AlphaFoldDB" id="A0A7C9HVD4"/>
<name>A0A7C9HVD4_9GAMM</name>
<accession>A0A7C9HVD4</accession>
<proteinExistence type="predicted"/>
<protein>
    <recommendedName>
        <fullName evidence="4">SnoaL-like domain-containing protein</fullName>
    </recommendedName>
</protein>
<evidence type="ECO:0000313" key="3">
    <source>
        <dbReference type="Proteomes" id="UP000479692"/>
    </source>
</evidence>
<reference evidence="2 3" key="1">
    <citation type="submission" date="2019-12" db="EMBL/GenBank/DDBJ databases">
        <authorList>
            <person name="Xu J."/>
        </authorList>
    </citation>
    <scope>NUCLEOTIDE SEQUENCE [LARGE SCALE GENOMIC DNA]</scope>
    <source>
        <strain evidence="2 3">HX-5-24</strain>
    </source>
</reference>
<dbReference type="EMBL" id="WOXT01000002">
    <property type="protein sequence ID" value="MUV14358.1"/>
    <property type="molecule type" value="Genomic_DNA"/>
</dbReference>
<evidence type="ECO:0000256" key="1">
    <source>
        <dbReference type="SAM" id="SignalP"/>
    </source>
</evidence>
<keyword evidence="3" id="KW-1185">Reference proteome</keyword>
<feature type="signal peptide" evidence="1">
    <location>
        <begin position="1"/>
        <end position="17"/>
    </location>
</feature>
<feature type="chain" id="PRO_5028949804" description="SnoaL-like domain-containing protein" evidence="1">
    <location>
        <begin position="18"/>
        <end position="170"/>
    </location>
</feature>
<organism evidence="2 3">
    <name type="scientific">Noviluteimonas gilva</name>
    <dbReference type="NCBI Taxonomy" id="2682097"/>
    <lineage>
        <taxon>Bacteria</taxon>
        <taxon>Pseudomonadati</taxon>
        <taxon>Pseudomonadota</taxon>
        <taxon>Gammaproteobacteria</taxon>
        <taxon>Lysobacterales</taxon>
        <taxon>Lysobacteraceae</taxon>
        <taxon>Noviluteimonas</taxon>
    </lineage>
</organism>
<sequence>MRTFALVLSLSLLTACASQPDAPAPDTPTAAEARDDRLDIAEQIFRSLLGKNEATDLANDKPAVLCLDGKHSPNDAFMARFKDVAPRVHRCADGKTGMLKGTRMPEFQLRKTNEPALQFVVSDIDIKSPTHATARAEYYEAALSAGGWTFELDKTAAGWVVTSRKMDWIS</sequence>
<dbReference type="RefSeq" id="WP_156641650.1">
    <property type="nucleotide sequence ID" value="NZ_WOXT01000002.1"/>
</dbReference>
<evidence type="ECO:0008006" key="4">
    <source>
        <dbReference type="Google" id="ProtNLM"/>
    </source>
</evidence>
<dbReference type="PROSITE" id="PS51257">
    <property type="entry name" value="PROKAR_LIPOPROTEIN"/>
    <property type="match status" value="1"/>
</dbReference>